<feature type="region of interest" description="Disordered" evidence="1">
    <location>
        <begin position="1"/>
        <end position="36"/>
    </location>
</feature>
<protein>
    <submittedName>
        <fullName evidence="2">Nitrite oxidoreductase</fullName>
    </submittedName>
</protein>
<dbReference type="AlphaFoldDB" id="A5AC12"/>
<feature type="region of interest" description="Disordered" evidence="1">
    <location>
        <begin position="60"/>
        <end position="103"/>
    </location>
</feature>
<dbReference type="EMBL" id="AM286320">
    <property type="protein sequence ID" value="CAL09963.1"/>
    <property type="molecule type" value="Genomic_DNA"/>
</dbReference>
<reference evidence="3" key="1">
    <citation type="submission" date="2006-07" db="EMBL/GenBank/DDBJ databases">
        <title>A taxonomic study of Nitrobacter using rep-PCR, the 16S rRNA and nitrite oxidoreductase genes.</title>
        <authorList>
            <person name="Vanparys B."/>
            <person name="Spieck E."/>
            <person name="Heylen K."/>
            <person name="Wittebolle L."/>
            <person name="Geets J."/>
            <person name="Boon N."/>
            <person name="De Vos P."/>
        </authorList>
    </citation>
    <scope>NUCLEOTIDE SEQUENCE</scope>
    <source>
        <strain evidence="3">X14T</strain>
    </source>
</reference>
<proteinExistence type="predicted"/>
<feature type="non-terminal residue" evidence="2">
    <location>
        <position position="123"/>
    </location>
</feature>
<gene>
    <name evidence="2" type="primary">nxrB1</name>
</gene>
<sequence>YGIPDTLGRPDQVSRRLGGRRDEAEEPAAAAAGQMGNAEQYLLQPLSADARRLFRAMDLRLSEPDQRAPGRRATDRARHLDGDGQVHGHDRGGPELGRRSWRLAGLRQQRSELRWRLRRGNAP</sequence>
<reference evidence="2" key="2">
    <citation type="journal article" date="2007" name="Syst. Appl. Microbiol.">
        <title>The phylogeny of the genus Nitrobacter based on comparative rep-PCR, 16S rRNA and nitrite oxidoreductase gene sequence analysis.</title>
        <authorList>
            <person name="Vanparys B."/>
            <person name="Spieck E."/>
            <person name="Heylen K."/>
            <person name="Wittebolle L."/>
            <person name="Geets J."/>
            <person name="Boon N."/>
            <person name="De Vos P."/>
        </authorList>
    </citation>
    <scope>NUCLEOTIDE SEQUENCE</scope>
    <source>
        <strain evidence="2">X14T</strain>
    </source>
</reference>
<feature type="compositionally biased region" description="Basic and acidic residues" evidence="1">
    <location>
        <begin position="60"/>
        <end position="98"/>
    </location>
</feature>
<dbReference type="EMBL" id="AM292223">
    <property type="protein sequence ID" value="CAL22813.1"/>
    <property type="molecule type" value="Genomic_DNA"/>
</dbReference>
<feature type="non-terminal residue" evidence="2">
    <location>
        <position position="1"/>
    </location>
</feature>
<evidence type="ECO:0000313" key="2">
    <source>
        <dbReference type="EMBL" id="CAL09963.1"/>
    </source>
</evidence>
<evidence type="ECO:0000313" key="3">
    <source>
        <dbReference type="EMBL" id="CAL22813.1"/>
    </source>
</evidence>
<accession>A5AC12</accession>
<name>A5AC12_NITHA</name>
<organism evidence="2">
    <name type="scientific">Nitrobacter hamburgensis</name>
    <dbReference type="NCBI Taxonomy" id="912"/>
    <lineage>
        <taxon>Bacteria</taxon>
        <taxon>Pseudomonadati</taxon>
        <taxon>Pseudomonadota</taxon>
        <taxon>Alphaproteobacteria</taxon>
        <taxon>Hyphomicrobiales</taxon>
        <taxon>Nitrobacteraceae</taxon>
        <taxon>Nitrobacter</taxon>
    </lineage>
</organism>
<evidence type="ECO:0000256" key="1">
    <source>
        <dbReference type="SAM" id="MobiDB-lite"/>
    </source>
</evidence>